<comment type="caution">
    <text evidence="3">The sequence shown here is derived from an EMBL/GenBank/DDBJ whole genome shotgun (WGS) entry which is preliminary data.</text>
</comment>
<evidence type="ECO:0000313" key="3">
    <source>
        <dbReference type="EMBL" id="GGR33493.1"/>
    </source>
</evidence>
<accession>A0A918CP81</accession>
<evidence type="ECO:0008006" key="5">
    <source>
        <dbReference type="Google" id="ProtNLM"/>
    </source>
</evidence>
<organism evidence="3 4">
    <name type="scientific">Deinococcus ruber</name>
    <dbReference type="NCBI Taxonomy" id="1848197"/>
    <lineage>
        <taxon>Bacteria</taxon>
        <taxon>Thermotogati</taxon>
        <taxon>Deinococcota</taxon>
        <taxon>Deinococci</taxon>
        <taxon>Deinococcales</taxon>
        <taxon>Deinococcaceae</taxon>
        <taxon>Deinococcus</taxon>
    </lineage>
</organism>
<dbReference type="RefSeq" id="WP_189093223.1">
    <property type="nucleotide sequence ID" value="NZ_BMQL01000059.1"/>
</dbReference>
<feature type="region of interest" description="Disordered" evidence="1">
    <location>
        <begin position="64"/>
        <end position="85"/>
    </location>
</feature>
<protein>
    <recommendedName>
        <fullName evidence="5">Copper amine oxidase-like N-terminal domain-containing protein</fullName>
    </recommendedName>
</protein>
<evidence type="ECO:0000256" key="2">
    <source>
        <dbReference type="SAM" id="SignalP"/>
    </source>
</evidence>
<evidence type="ECO:0000256" key="1">
    <source>
        <dbReference type="SAM" id="MobiDB-lite"/>
    </source>
</evidence>
<keyword evidence="2" id="KW-0732">Signal</keyword>
<feature type="chain" id="PRO_5036811270" description="Copper amine oxidase-like N-terminal domain-containing protein" evidence="2">
    <location>
        <begin position="19"/>
        <end position="85"/>
    </location>
</feature>
<dbReference type="EMBL" id="BMQL01000059">
    <property type="protein sequence ID" value="GGR33493.1"/>
    <property type="molecule type" value="Genomic_DNA"/>
</dbReference>
<gene>
    <name evidence="3" type="ORF">GCM10008957_49730</name>
</gene>
<proteinExistence type="predicted"/>
<sequence>MKKIALMAVLLSSSLVLAAPTFRIAGSAVKPPSVQQGGKVYVDAAFAKALGYALTFGKATHTSVLTARTPNGPTRNGPLAGAPDT</sequence>
<keyword evidence="4" id="KW-1185">Reference proteome</keyword>
<feature type="compositionally biased region" description="Polar residues" evidence="1">
    <location>
        <begin position="64"/>
        <end position="74"/>
    </location>
</feature>
<feature type="signal peptide" evidence="2">
    <location>
        <begin position="1"/>
        <end position="18"/>
    </location>
</feature>
<name>A0A918CP81_9DEIO</name>
<reference evidence="3" key="2">
    <citation type="submission" date="2020-09" db="EMBL/GenBank/DDBJ databases">
        <authorList>
            <person name="Sun Q."/>
            <person name="Ohkuma M."/>
        </authorList>
    </citation>
    <scope>NUCLEOTIDE SEQUENCE</scope>
    <source>
        <strain evidence="3">JCM 31311</strain>
    </source>
</reference>
<evidence type="ECO:0000313" key="4">
    <source>
        <dbReference type="Proteomes" id="UP000603865"/>
    </source>
</evidence>
<dbReference type="Proteomes" id="UP000603865">
    <property type="component" value="Unassembled WGS sequence"/>
</dbReference>
<dbReference type="AlphaFoldDB" id="A0A918CP81"/>
<reference evidence="3" key="1">
    <citation type="journal article" date="2014" name="Int. J. Syst. Evol. Microbiol.">
        <title>Complete genome sequence of Corynebacterium casei LMG S-19264T (=DSM 44701T), isolated from a smear-ripened cheese.</title>
        <authorList>
            <consortium name="US DOE Joint Genome Institute (JGI-PGF)"/>
            <person name="Walter F."/>
            <person name="Albersmeier A."/>
            <person name="Kalinowski J."/>
            <person name="Ruckert C."/>
        </authorList>
    </citation>
    <scope>NUCLEOTIDE SEQUENCE</scope>
    <source>
        <strain evidence="3">JCM 31311</strain>
    </source>
</reference>